<proteinExistence type="predicted"/>
<dbReference type="AlphaFoldDB" id="A0A0G1TGA9"/>
<dbReference type="Pfam" id="PF01368">
    <property type="entry name" value="DHH"/>
    <property type="match status" value="1"/>
</dbReference>
<dbReference type="EMBL" id="LCMV01000004">
    <property type="protein sequence ID" value="KKU44465.1"/>
    <property type="molecule type" value="Genomic_DNA"/>
</dbReference>
<gene>
    <name evidence="3" type="ORF">UX60_C0004G0004</name>
</gene>
<dbReference type="PANTHER" id="PTHR47618">
    <property type="entry name" value="BIFUNCTIONAL OLIGORIBONUCLEASE AND PAP PHOSPHATASE NRNA"/>
    <property type="match status" value="1"/>
</dbReference>
<dbReference type="Proteomes" id="UP000034487">
    <property type="component" value="Unassembled WGS sequence"/>
</dbReference>
<protein>
    <submittedName>
        <fullName evidence="3">Phosphoesterase RecJ domain protein</fullName>
    </submittedName>
</protein>
<dbReference type="InterPro" id="IPR001667">
    <property type="entry name" value="DDH_dom"/>
</dbReference>
<evidence type="ECO:0000313" key="4">
    <source>
        <dbReference type="Proteomes" id="UP000034487"/>
    </source>
</evidence>
<dbReference type="InterPro" id="IPR051319">
    <property type="entry name" value="Oligoribo/pAp-PDE_c-di-AMP_PDE"/>
</dbReference>
<organism evidence="3 4">
    <name type="scientific">Berkelbacteria bacterium GW2011_GWA2_46_7</name>
    <dbReference type="NCBI Taxonomy" id="1618335"/>
    <lineage>
        <taxon>Bacteria</taxon>
        <taxon>Candidatus Berkelbacteria</taxon>
    </lineage>
</organism>
<dbReference type="Gene3D" id="3.90.1640.10">
    <property type="entry name" value="inorganic pyrophosphatase (n-terminal core)"/>
    <property type="match status" value="2"/>
</dbReference>
<dbReference type="SUPFAM" id="SSF64182">
    <property type="entry name" value="DHH phosphoesterases"/>
    <property type="match status" value="1"/>
</dbReference>
<evidence type="ECO:0000259" key="1">
    <source>
        <dbReference type="Pfam" id="PF01368"/>
    </source>
</evidence>
<dbReference type="InterPro" id="IPR038763">
    <property type="entry name" value="DHH_sf"/>
</dbReference>
<feature type="domain" description="DHHA1" evidence="2">
    <location>
        <begin position="301"/>
        <end position="380"/>
    </location>
</feature>
<accession>A0A0G1TGA9</accession>
<dbReference type="InterPro" id="IPR003156">
    <property type="entry name" value="DHHA1_dom"/>
</dbReference>
<sequence>MELTPKAQSVELIRQSQNILILTHTDPDGDALGSVLALRMVLQRLGKKVDAVLDGLVPTSLSYLPGYTEVKDKTITPSNDLIITIDSRSTGEELKLGYKKIVDEHRIQIVITPPKGALMPEDVKVERSLPKYDAVIVLDCTGFDRIGPIYNEFPDLFFETPTVSIDHHVTNSYAAKVNWVDMTATSTAEMLVALIEALGRGENLLDEEVATCLLTGLITDTGSFQNMSTTPKSLTVAAQLVAAGAKHQEIIERISSKSLTTLKLWGRALAKIQENKDLRYVWTELASSDFADLGLPEGDDGSLIDELLKSATDVDFVFILKETDEGIKGSMRSVAKDFDVARLAALFGGGGHKVAAGFRVEGDLESTRGEILTKIDATLQAAPVLVTPIIAPTS</sequence>
<dbReference type="PANTHER" id="PTHR47618:SF1">
    <property type="entry name" value="BIFUNCTIONAL OLIGORIBONUCLEASE AND PAP PHOSPHATASE NRNA"/>
    <property type="match status" value="1"/>
</dbReference>
<dbReference type="GO" id="GO:0003676">
    <property type="term" value="F:nucleic acid binding"/>
    <property type="evidence" value="ECO:0007669"/>
    <property type="project" value="InterPro"/>
</dbReference>
<feature type="domain" description="DDH" evidence="1">
    <location>
        <begin position="18"/>
        <end position="216"/>
    </location>
</feature>
<evidence type="ECO:0000313" key="3">
    <source>
        <dbReference type="EMBL" id="KKU44465.1"/>
    </source>
</evidence>
<dbReference type="Pfam" id="PF02272">
    <property type="entry name" value="DHHA1"/>
    <property type="match status" value="1"/>
</dbReference>
<dbReference type="Gene3D" id="3.10.310.30">
    <property type="match status" value="1"/>
</dbReference>
<evidence type="ECO:0000259" key="2">
    <source>
        <dbReference type="Pfam" id="PF02272"/>
    </source>
</evidence>
<reference evidence="3 4" key="1">
    <citation type="journal article" date="2015" name="Nature">
        <title>rRNA introns, odd ribosomes, and small enigmatic genomes across a large radiation of phyla.</title>
        <authorList>
            <person name="Brown C.T."/>
            <person name="Hug L.A."/>
            <person name="Thomas B.C."/>
            <person name="Sharon I."/>
            <person name="Castelle C.J."/>
            <person name="Singh A."/>
            <person name="Wilkins M.J."/>
            <person name="Williams K.H."/>
            <person name="Banfield J.F."/>
        </authorList>
    </citation>
    <scope>NUCLEOTIDE SEQUENCE [LARGE SCALE GENOMIC DNA]</scope>
</reference>
<name>A0A0G1TGA9_9BACT</name>
<comment type="caution">
    <text evidence="3">The sequence shown here is derived from an EMBL/GenBank/DDBJ whole genome shotgun (WGS) entry which is preliminary data.</text>
</comment>